<dbReference type="RefSeq" id="WP_072746381.1">
    <property type="nucleotide sequence ID" value="NZ_FOHL01000003.1"/>
</dbReference>
<name>A0A1M7SER9_9RHOB</name>
<keyword evidence="1" id="KW-0472">Membrane</keyword>
<sequence length="135" mass="14500">MTTRKKAFLTTAAGVVLVLGALAAGLLAAAPRKDGAVDWTAPLIPNGWMAWTLATAAFFYVILCLLAAMTLWTAFWPQPPRMGVLRFETTPGDRLFVSLLGSAWICLGWLAFFGAPLTGALAVCLVWAAAVFRWV</sequence>
<dbReference type="AlphaFoldDB" id="A0A1M7SER9"/>
<dbReference type="OrthoDB" id="5420630at2"/>
<accession>A0A1M7SER9</accession>
<keyword evidence="3" id="KW-1185">Reference proteome</keyword>
<reference evidence="2 3" key="1">
    <citation type="submission" date="2016-12" db="EMBL/GenBank/DDBJ databases">
        <authorList>
            <person name="Song W.-J."/>
            <person name="Kurnit D.M."/>
        </authorList>
    </citation>
    <scope>NUCLEOTIDE SEQUENCE [LARGE SCALE GENOMIC DNA]</scope>
    <source>
        <strain evidence="2 3">CGMCC 1.10808</strain>
    </source>
</reference>
<feature type="transmembrane region" description="Helical" evidence="1">
    <location>
        <begin position="53"/>
        <end position="75"/>
    </location>
</feature>
<gene>
    <name evidence="2" type="ORF">SAMN05216200_102316</name>
</gene>
<feature type="transmembrane region" description="Helical" evidence="1">
    <location>
        <begin position="95"/>
        <end position="112"/>
    </location>
</feature>
<dbReference type="STRING" id="1189325.SAMN04488119_103192"/>
<dbReference type="InterPro" id="IPR018678">
    <property type="entry name" value="DUF2160_TM"/>
</dbReference>
<proteinExistence type="predicted"/>
<evidence type="ECO:0000313" key="3">
    <source>
        <dbReference type="Proteomes" id="UP000184066"/>
    </source>
</evidence>
<protein>
    <submittedName>
        <fullName evidence="2">Predicted small integral membrane protein</fullName>
    </submittedName>
</protein>
<keyword evidence="1" id="KW-0812">Transmembrane</keyword>
<keyword evidence="1" id="KW-1133">Transmembrane helix</keyword>
<evidence type="ECO:0000256" key="1">
    <source>
        <dbReference type="SAM" id="Phobius"/>
    </source>
</evidence>
<dbReference type="Proteomes" id="UP000184066">
    <property type="component" value="Unassembled WGS sequence"/>
</dbReference>
<dbReference type="EMBL" id="FRDL01000002">
    <property type="protein sequence ID" value="SHN56989.1"/>
    <property type="molecule type" value="Genomic_DNA"/>
</dbReference>
<evidence type="ECO:0000313" key="2">
    <source>
        <dbReference type="EMBL" id="SHN56989.1"/>
    </source>
</evidence>
<dbReference type="Pfam" id="PF09928">
    <property type="entry name" value="DUF2160"/>
    <property type="match status" value="1"/>
</dbReference>
<organism evidence="2 3">
    <name type="scientific">Oceanicella actignis</name>
    <dbReference type="NCBI Taxonomy" id="1189325"/>
    <lineage>
        <taxon>Bacteria</taxon>
        <taxon>Pseudomonadati</taxon>
        <taxon>Pseudomonadota</taxon>
        <taxon>Alphaproteobacteria</taxon>
        <taxon>Rhodobacterales</taxon>
        <taxon>Paracoccaceae</taxon>
        <taxon>Oceanicella</taxon>
    </lineage>
</organism>